<comment type="caution">
    <text evidence="3">The sequence shown here is derived from an EMBL/GenBank/DDBJ whole genome shotgun (WGS) entry which is preliminary data.</text>
</comment>
<evidence type="ECO:0000313" key="3">
    <source>
        <dbReference type="EMBL" id="MBM9460967.1"/>
    </source>
</evidence>
<dbReference type="PANTHER" id="PTHR40076">
    <property type="entry name" value="MEMBRANE PROTEIN-RELATED"/>
    <property type="match status" value="1"/>
</dbReference>
<proteinExistence type="predicted"/>
<evidence type="ECO:0000256" key="2">
    <source>
        <dbReference type="SAM" id="Phobius"/>
    </source>
</evidence>
<name>A0A938Y2H0_9ACTN</name>
<feature type="transmembrane region" description="Helical" evidence="2">
    <location>
        <begin position="111"/>
        <end position="137"/>
    </location>
</feature>
<keyword evidence="2" id="KW-0812">Transmembrane</keyword>
<accession>A0A938Y2H0</accession>
<evidence type="ECO:0000313" key="4">
    <source>
        <dbReference type="Proteomes" id="UP000663791"/>
    </source>
</evidence>
<dbReference type="Proteomes" id="UP000663791">
    <property type="component" value="Unassembled WGS sequence"/>
</dbReference>
<evidence type="ECO:0008006" key="5">
    <source>
        <dbReference type="Google" id="ProtNLM"/>
    </source>
</evidence>
<dbReference type="AlphaFoldDB" id="A0A938Y2H0"/>
<dbReference type="PANTHER" id="PTHR40076:SF1">
    <property type="entry name" value="MEMBRANE PROTEIN"/>
    <property type="match status" value="1"/>
</dbReference>
<feature type="transmembrane region" description="Helical" evidence="2">
    <location>
        <begin position="79"/>
        <end position="105"/>
    </location>
</feature>
<dbReference type="RefSeq" id="WP_205292277.1">
    <property type="nucleotide sequence ID" value="NZ_JAERTX010000012.1"/>
</dbReference>
<feature type="transmembrane region" description="Helical" evidence="2">
    <location>
        <begin position="167"/>
        <end position="200"/>
    </location>
</feature>
<gene>
    <name evidence="3" type="ORF">JK386_13780</name>
</gene>
<keyword evidence="2" id="KW-1133">Transmembrane helix</keyword>
<sequence length="271" mass="27226">MSYNQPPPPGGPGAPLPPPPPGGGWGAPPPGGGYGGPPPGSGYGGPPQGGGYGAAPRGWDLGAAVGYAWAKFQANMAQLVLAALGLFAALLVVGIVGFAVVGALTSWSTPGIVVLMLNAAVSGALILVMTVINAGLIRGALGITEGRPFQAAEAFKFDDVGRVLGTAVLVGAGTMVGFILCYLPGILFAFVSTYALYFAIDKRLSPVDSIKASFELVKNNLGNALVWYLVGGLIGGAGTILCGIGIIFTLPIMLIGTAYTYKVLTGQPVAP</sequence>
<feature type="region of interest" description="Disordered" evidence="1">
    <location>
        <begin position="1"/>
        <end position="49"/>
    </location>
</feature>
<protein>
    <recommendedName>
        <fullName evidence="5">Integral membrane protein</fullName>
    </recommendedName>
</protein>
<reference evidence="3" key="1">
    <citation type="submission" date="2021-01" db="EMBL/GenBank/DDBJ databases">
        <title>Novel species in genus Nocardioides.</title>
        <authorList>
            <person name="Zhang G."/>
        </authorList>
    </citation>
    <scope>NUCLEOTIDE SEQUENCE</scope>
    <source>
        <strain evidence="3">Zg-536</strain>
    </source>
</reference>
<evidence type="ECO:0000256" key="1">
    <source>
        <dbReference type="SAM" id="MobiDB-lite"/>
    </source>
</evidence>
<organism evidence="3 4">
    <name type="scientific">Nocardioides faecalis</name>
    <dbReference type="NCBI Taxonomy" id="2803858"/>
    <lineage>
        <taxon>Bacteria</taxon>
        <taxon>Bacillati</taxon>
        <taxon>Actinomycetota</taxon>
        <taxon>Actinomycetes</taxon>
        <taxon>Propionibacteriales</taxon>
        <taxon>Nocardioidaceae</taxon>
        <taxon>Nocardioides</taxon>
    </lineage>
</organism>
<dbReference type="EMBL" id="JAERTX010000012">
    <property type="protein sequence ID" value="MBM9460967.1"/>
    <property type="molecule type" value="Genomic_DNA"/>
</dbReference>
<keyword evidence="4" id="KW-1185">Reference proteome</keyword>
<feature type="compositionally biased region" description="Pro residues" evidence="1">
    <location>
        <begin position="1"/>
        <end position="40"/>
    </location>
</feature>
<keyword evidence="2" id="KW-0472">Membrane</keyword>
<dbReference type="InterPro" id="IPR010380">
    <property type="entry name" value="DUF975"/>
</dbReference>
<feature type="transmembrane region" description="Helical" evidence="2">
    <location>
        <begin position="225"/>
        <end position="255"/>
    </location>
</feature>